<dbReference type="OrthoDB" id="9766390at2"/>
<comment type="caution">
    <text evidence="2">The sequence shown here is derived from an EMBL/GenBank/DDBJ whole genome shotgun (WGS) entry which is preliminary data.</text>
</comment>
<accession>A0A2T3IRT1</accession>
<gene>
    <name evidence="2" type="ORF">CTM88_02065</name>
</gene>
<name>A0A2T3IRT1_9GAMM</name>
<protein>
    <submittedName>
        <fullName evidence="2">AsmA family protein</fullName>
    </submittedName>
</protein>
<evidence type="ECO:0000313" key="2">
    <source>
        <dbReference type="EMBL" id="PSU31045.1"/>
    </source>
</evidence>
<dbReference type="PANTHER" id="PTHR30441">
    <property type="entry name" value="DUF748 DOMAIN-CONTAINING PROTEIN"/>
    <property type="match status" value="1"/>
</dbReference>
<organism evidence="2 3">
    <name type="scientific">Photobacterium aquimaris</name>
    <dbReference type="NCBI Taxonomy" id="512643"/>
    <lineage>
        <taxon>Bacteria</taxon>
        <taxon>Pseudomonadati</taxon>
        <taxon>Pseudomonadota</taxon>
        <taxon>Gammaproteobacteria</taxon>
        <taxon>Vibrionales</taxon>
        <taxon>Vibrionaceae</taxon>
        <taxon>Photobacterium</taxon>
    </lineage>
</organism>
<dbReference type="InterPro" id="IPR052894">
    <property type="entry name" value="AsmA-related"/>
</dbReference>
<evidence type="ECO:0000313" key="3">
    <source>
        <dbReference type="Proteomes" id="UP000240254"/>
    </source>
</evidence>
<dbReference type="RefSeq" id="WP_065176279.1">
    <property type="nucleotide sequence ID" value="NZ_LZFA01000001.1"/>
</dbReference>
<sequence length="708" mass="75645">MKKILYILLGLILLVVIGIGALVTFVNPNQFKPLLTEQVKKMTGRDLVIKGDISWRFFPTLGLSVGETAFRNPTGFAQPNLVQFKQADLSVSVLPLLSQQLDIGDMRLEGAHVFVQTLNNGVTNLEGLTNKKTAADNATTEQAEADKVAVEDNQQSAKKSHWKVAVAGIELVDASAEIRNDQTNTVAQLNHINFTLGSFAPQTWTKASFDIQGKVNALSFTAKGSTELNLAADYNNVELKSLTAQMSMNDGKTEIKNAQLGLDQFTIGQWSNVTFSVNGQVPNLNFDTHGSTKVKLAPDHNIVTLQGLKVTNDLTGSALPRSTMNVVVNTDATYDINQKLALVSKLDINADGTKISGSGSYLAAAIPDVRFALSSDNIDVDSWLAAKKTTTDSAESAAEVGDTAAVAVDHQPATAEPDLSALKNINVAGMIAIKQLKIANAEVENVKVVTSIKKGVATINRFEANLYDGKITGSASVNVNSALPSYRLKNTITNVAILPLLKAVANNQQLAGKANITADLSGRGLSEANIRHNIAGSVKVNIADGTVYGVNISDLLRNAKAKLKGQADTGTDTTKKTDFSALTTTLRLGNGIASTDNFQLTSPLLAINGQGKINLVDEGIDLTINTKVVASGKGLDDIKGISVPIHVGGDWQQPKYRLNIKDLFKNNAVLESKAKKEINRGLEKLFGDKAKDDNIKHAADKLLKGLFN</sequence>
<reference evidence="2 3" key="1">
    <citation type="submission" date="2018-03" db="EMBL/GenBank/DDBJ databases">
        <title>Whole genome sequencing of Histamine producing bacteria.</title>
        <authorList>
            <person name="Butler K."/>
        </authorList>
    </citation>
    <scope>NUCLEOTIDE SEQUENCE [LARGE SCALE GENOMIC DNA]</scope>
    <source>
        <strain evidence="2 3">BS2</strain>
    </source>
</reference>
<dbReference type="GO" id="GO:0005886">
    <property type="term" value="C:plasma membrane"/>
    <property type="evidence" value="ECO:0007669"/>
    <property type="project" value="TreeGrafter"/>
</dbReference>
<dbReference type="InterPro" id="IPR007844">
    <property type="entry name" value="AsmA"/>
</dbReference>
<dbReference type="EMBL" id="PYMK01000002">
    <property type="protein sequence ID" value="PSU31045.1"/>
    <property type="molecule type" value="Genomic_DNA"/>
</dbReference>
<dbReference type="Proteomes" id="UP000240254">
    <property type="component" value="Unassembled WGS sequence"/>
</dbReference>
<dbReference type="AlphaFoldDB" id="A0A2T3IRT1"/>
<dbReference type="PANTHER" id="PTHR30441:SF4">
    <property type="entry name" value="PROTEIN ASMA"/>
    <property type="match status" value="1"/>
</dbReference>
<dbReference type="GO" id="GO:0090313">
    <property type="term" value="P:regulation of protein targeting to membrane"/>
    <property type="evidence" value="ECO:0007669"/>
    <property type="project" value="TreeGrafter"/>
</dbReference>
<evidence type="ECO:0000259" key="1">
    <source>
        <dbReference type="Pfam" id="PF05170"/>
    </source>
</evidence>
<feature type="domain" description="AsmA" evidence="1">
    <location>
        <begin position="3"/>
        <end position="596"/>
    </location>
</feature>
<dbReference type="Pfam" id="PF05170">
    <property type="entry name" value="AsmA"/>
    <property type="match status" value="1"/>
</dbReference>
<proteinExistence type="predicted"/>